<name>A0ABM6K9L2_PANSE</name>
<gene>
    <name evidence="1" type="ORF">DSJ_20785</name>
</gene>
<reference evidence="1 2" key="1">
    <citation type="submission" date="2016-10" db="EMBL/GenBank/DDBJ databases">
        <title>Complete Genome Assembly of Pantoea stewartii subsp. stewartii DC283, a Corn Pathogen.</title>
        <authorList>
            <person name="Duong D.A."/>
            <person name="Stevens A.M."/>
            <person name="Jensen R.V."/>
        </authorList>
    </citation>
    <scope>NUCLEOTIDE SEQUENCE [LARGE SCALE GENOMIC DNA]</scope>
    <source>
        <strain evidence="1 2">DC283</strain>
    </source>
</reference>
<evidence type="ECO:0000313" key="1">
    <source>
        <dbReference type="EMBL" id="ARF51505.1"/>
    </source>
</evidence>
<dbReference type="Proteomes" id="UP000192380">
    <property type="component" value="Chromosome"/>
</dbReference>
<keyword evidence="2" id="KW-1185">Reference proteome</keyword>
<protein>
    <submittedName>
        <fullName evidence="1">Uncharacterized protein</fullName>
    </submittedName>
</protein>
<dbReference type="EMBL" id="CP017581">
    <property type="protein sequence ID" value="ARF51505.1"/>
    <property type="molecule type" value="Genomic_DNA"/>
</dbReference>
<proteinExistence type="predicted"/>
<evidence type="ECO:0000313" key="2">
    <source>
        <dbReference type="Proteomes" id="UP000192380"/>
    </source>
</evidence>
<accession>A0ABM6K9L2</accession>
<sequence length="66" mass="7498">MVISRTSGKRSPTLKCDNINNYNDHFLCTKSHKSMKRLQKLSDNLDYLQSMAQGSQYNSATGMLLL</sequence>
<organism evidence="1 2">
    <name type="scientific">Pantoea stewartii subsp. stewartii DC283</name>
    <dbReference type="NCBI Taxonomy" id="660596"/>
    <lineage>
        <taxon>Bacteria</taxon>
        <taxon>Pseudomonadati</taxon>
        <taxon>Pseudomonadota</taxon>
        <taxon>Gammaproteobacteria</taxon>
        <taxon>Enterobacterales</taxon>
        <taxon>Erwiniaceae</taxon>
        <taxon>Pantoea</taxon>
    </lineage>
</organism>